<keyword evidence="3" id="KW-0804">Transcription</keyword>
<evidence type="ECO:0000256" key="2">
    <source>
        <dbReference type="ARBA" id="ARBA00023125"/>
    </source>
</evidence>
<feature type="region of interest" description="Disordered" evidence="4">
    <location>
        <begin position="1"/>
        <end position="22"/>
    </location>
</feature>
<keyword evidence="2" id="KW-0238">DNA-binding</keyword>
<keyword evidence="7" id="KW-1185">Reference proteome</keyword>
<dbReference type="Gene3D" id="1.20.120.530">
    <property type="entry name" value="GntR ligand-binding domain-like"/>
    <property type="match status" value="1"/>
</dbReference>
<dbReference type="CDD" id="cd07377">
    <property type="entry name" value="WHTH_GntR"/>
    <property type="match status" value="1"/>
</dbReference>
<dbReference type="EMBL" id="WLYK01000002">
    <property type="protein sequence ID" value="MTD14051.1"/>
    <property type="molecule type" value="Genomic_DNA"/>
</dbReference>
<dbReference type="SUPFAM" id="SSF46785">
    <property type="entry name" value="Winged helix' DNA-binding domain"/>
    <property type="match status" value="1"/>
</dbReference>
<dbReference type="SUPFAM" id="SSF48008">
    <property type="entry name" value="GntR ligand-binding domain-like"/>
    <property type="match status" value="1"/>
</dbReference>
<gene>
    <name evidence="6" type="ORF">GIS00_08850</name>
</gene>
<dbReference type="PROSITE" id="PS50949">
    <property type="entry name" value="HTH_GNTR"/>
    <property type="match status" value="1"/>
</dbReference>
<keyword evidence="1" id="KW-0805">Transcription regulation</keyword>
<feature type="domain" description="HTH gntR-type" evidence="5">
    <location>
        <begin position="29"/>
        <end position="99"/>
    </location>
</feature>
<dbReference type="InterPro" id="IPR008920">
    <property type="entry name" value="TF_FadR/GntR_C"/>
</dbReference>
<feature type="compositionally biased region" description="Polar residues" evidence="4">
    <location>
        <begin position="1"/>
        <end position="15"/>
    </location>
</feature>
<dbReference type="Pfam" id="PF07729">
    <property type="entry name" value="FCD"/>
    <property type="match status" value="1"/>
</dbReference>
<dbReference type="InterPro" id="IPR011711">
    <property type="entry name" value="GntR_C"/>
</dbReference>
<reference evidence="6 7" key="1">
    <citation type="submission" date="2019-11" db="EMBL/GenBank/DDBJ databases">
        <authorList>
            <person name="Jiang L.-Q."/>
        </authorList>
    </citation>
    <scope>NUCLEOTIDE SEQUENCE [LARGE SCALE GENOMIC DNA]</scope>
    <source>
        <strain evidence="6 7">YIM 132087</strain>
    </source>
</reference>
<evidence type="ECO:0000313" key="7">
    <source>
        <dbReference type="Proteomes" id="UP000460221"/>
    </source>
</evidence>
<dbReference type="Pfam" id="PF00392">
    <property type="entry name" value="GntR"/>
    <property type="match status" value="1"/>
</dbReference>
<name>A0A7K1FIV6_9ACTN</name>
<dbReference type="InterPro" id="IPR036388">
    <property type="entry name" value="WH-like_DNA-bd_sf"/>
</dbReference>
<evidence type="ECO:0000259" key="5">
    <source>
        <dbReference type="PROSITE" id="PS50949"/>
    </source>
</evidence>
<dbReference type="GO" id="GO:0003677">
    <property type="term" value="F:DNA binding"/>
    <property type="evidence" value="ECO:0007669"/>
    <property type="project" value="UniProtKB-KW"/>
</dbReference>
<dbReference type="SMART" id="SM00345">
    <property type="entry name" value="HTH_GNTR"/>
    <property type="match status" value="1"/>
</dbReference>
<dbReference type="Gene3D" id="1.10.10.10">
    <property type="entry name" value="Winged helix-like DNA-binding domain superfamily/Winged helix DNA-binding domain"/>
    <property type="match status" value="1"/>
</dbReference>
<comment type="caution">
    <text evidence="6">The sequence shown here is derived from an EMBL/GenBank/DDBJ whole genome shotgun (WGS) entry which is preliminary data.</text>
</comment>
<sequence length="265" mass="29204">MLVNENNDAVNGGTSTDERPSRKLVQTVPKAATLVAQSIVNEISEYGYAPGHRLASELQMMKEYGVARGTLREALRILEHHGVIRVRSGPGGGPMVQNPGAGHLASTLALLMQVKKVPVSAVLELRTLTEPLLSALAADRITADQLARLDENLSTMQDSLDDDRAFVSANMRFHQLVAEASGNVLLASIVESLDHILDRKLAITYSPRVRRAIHQSHAEILAKLRDGDPQEARAAMWQHLRDSERFFARGTHRLLNDTIEWRASD</sequence>
<organism evidence="6 7">
    <name type="scientific">Nakamurella alba</name>
    <dbReference type="NCBI Taxonomy" id="2665158"/>
    <lineage>
        <taxon>Bacteria</taxon>
        <taxon>Bacillati</taxon>
        <taxon>Actinomycetota</taxon>
        <taxon>Actinomycetes</taxon>
        <taxon>Nakamurellales</taxon>
        <taxon>Nakamurellaceae</taxon>
        <taxon>Nakamurella</taxon>
    </lineage>
</organism>
<dbReference type="PANTHER" id="PTHR43537">
    <property type="entry name" value="TRANSCRIPTIONAL REGULATOR, GNTR FAMILY"/>
    <property type="match status" value="1"/>
</dbReference>
<evidence type="ECO:0000256" key="3">
    <source>
        <dbReference type="ARBA" id="ARBA00023163"/>
    </source>
</evidence>
<dbReference type="GO" id="GO:0003700">
    <property type="term" value="F:DNA-binding transcription factor activity"/>
    <property type="evidence" value="ECO:0007669"/>
    <property type="project" value="InterPro"/>
</dbReference>
<dbReference type="AlphaFoldDB" id="A0A7K1FIV6"/>
<dbReference type="SMART" id="SM00895">
    <property type="entry name" value="FCD"/>
    <property type="match status" value="1"/>
</dbReference>
<dbReference type="PANTHER" id="PTHR43537:SF5">
    <property type="entry name" value="UXU OPERON TRANSCRIPTIONAL REGULATOR"/>
    <property type="match status" value="1"/>
</dbReference>
<evidence type="ECO:0000256" key="1">
    <source>
        <dbReference type="ARBA" id="ARBA00023015"/>
    </source>
</evidence>
<dbReference type="Proteomes" id="UP000460221">
    <property type="component" value="Unassembled WGS sequence"/>
</dbReference>
<evidence type="ECO:0000256" key="4">
    <source>
        <dbReference type="SAM" id="MobiDB-lite"/>
    </source>
</evidence>
<accession>A0A7K1FIV6</accession>
<dbReference type="InterPro" id="IPR036390">
    <property type="entry name" value="WH_DNA-bd_sf"/>
</dbReference>
<dbReference type="InterPro" id="IPR000524">
    <property type="entry name" value="Tscrpt_reg_HTH_GntR"/>
</dbReference>
<dbReference type="PRINTS" id="PR00035">
    <property type="entry name" value="HTHGNTR"/>
</dbReference>
<evidence type="ECO:0000313" key="6">
    <source>
        <dbReference type="EMBL" id="MTD14051.1"/>
    </source>
</evidence>
<proteinExistence type="predicted"/>
<protein>
    <submittedName>
        <fullName evidence="6">FCD domain-containing protein</fullName>
    </submittedName>
</protein>